<organism evidence="3 4">
    <name type="scientific">Chrysochromulina tobinii</name>
    <dbReference type="NCBI Taxonomy" id="1460289"/>
    <lineage>
        <taxon>Eukaryota</taxon>
        <taxon>Haptista</taxon>
        <taxon>Haptophyta</taxon>
        <taxon>Prymnesiophyceae</taxon>
        <taxon>Prymnesiales</taxon>
        <taxon>Chrysochromulinaceae</taxon>
        <taxon>Chrysochromulina</taxon>
    </lineage>
</organism>
<feature type="region of interest" description="Disordered" evidence="2">
    <location>
        <begin position="1"/>
        <end position="25"/>
    </location>
</feature>
<name>A0A0M0JJR9_9EUKA</name>
<evidence type="ECO:0000313" key="4">
    <source>
        <dbReference type="Proteomes" id="UP000037460"/>
    </source>
</evidence>
<sequence>MSDSYTHPDDEEPVQSSPFDVDMGGHQRAALRSELRGLRAELTASREERYLLETQVNVLRKLQKEARRGARIDMWQLRTLQPVFLAWYRELERGRAARRVTAAAAEAEAKGALAGEREEQVAALVERVARVKTNAQSKLMALSDANKQLAAALEQKDAELRSMTHSAKRLAALNTAIEAEREDLAKRLEAAEAANARACAERDEARASMAELASRCEEGSQVGSQTAVALPPKWTVCKRKQLASKPRPLRSALSRF</sequence>
<dbReference type="AlphaFoldDB" id="A0A0M0JJR9"/>
<reference evidence="4" key="1">
    <citation type="journal article" date="2015" name="PLoS Genet.">
        <title>Genome Sequence and Transcriptome Analyses of Chrysochromulina tobin: Metabolic Tools for Enhanced Algal Fitness in the Prominent Order Prymnesiales (Haptophyceae).</title>
        <authorList>
            <person name="Hovde B.T."/>
            <person name="Deodato C.R."/>
            <person name="Hunsperger H.M."/>
            <person name="Ryken S.A."/>
            <person name="Yost W."/>
            <person name="Jha R.K."/>
            <person name="Patterson J."/>
            <person name="Monnat R.J. Jr."/>
            <person name="Barlow S.B."/>
            <person name="Starkenburg S.R."/>
            <person name="Cattolico R.A."/>
        </authorList>
    </citation>
    <scope>NUCLEOTIDE SEQUENCE</scope>
    <source>
        <strain evidence="4">CCMP291</strain>
    </source>
</reference>
<evidence type="ECO:0000256" key="2">
    <source>
        <dbReference type="SAM" id="MobiDB-lite"/>
    </source>
</evidence>
<accession>A0A0M0JJR9</accession>
<keyword evidence="4" id="KW-1185">Reference proteome</keyword>
<keyword evidence="1" id="KW-0175">Coiled coil</keyword>
<gene>
    <name evidence="3" type="ORF">Ctob_004259</name>
</gene>
<proteinExistence type="predicted"/>
<evidence type="ECO:0000256" key="1">
    <source>
        <dbReference type="SAM" id="Coils"/>
    </source>
</evidence>
<dbReference type="EMBL" id="JWZX01002794">
    <property type="protein sequence ID" value="KOO26846.1"/>
    <property type="molecule type" value="Genomic_DNA"/>
</dbReference>
<dbReference type="Proteomes" id="UP000037460">
    <property type="component" value="Unassembled WGS sequence"/>
</dbReference>
<evidence type="ECO:0000313" key="3">
    <source>
        <dbReference type="EMBL" id="KOO26846.1"/>
    </source>
</evidence>
<protein>
    <submittedName>
        <fullName evidence="3">Uncharacterized protein</fullName>
    </submittedName>
</protein>
<comment type="caution">
    <text evidence="3">The sequence shown here is derived from an EMBL/GenBank/DDBJ whole genome shotgun (WGS) entry which is preliminary data.</text>
</comment>
<feature type="coiled-coil region" evidence="1">
    <location>
        <begin position="139"/>
        <end position="208"/>
    </location>
</feature>